<gene>
    <name evidence="1" type="ORF">QRT04_13090</name>
</gene>
<dbReference type="EMBL" id="JAUCGQ010000002">
    <property type="protein sequence ID" value="MDM7855869.1"/>
    <property type="molecule type" value="Genomic_DNA"/>
</dbReference>
<accession>A0ABT7SJY8</accession>
<protein>
    <submittedName>
        <fullName evidence="1">Uncharacterized protein</fullName>
    </submittedName>
</protein>
<evidence type="ECO:0000313" key="2">
    <source>
        <dbReference type="Proteomes" id="UP001529338"/>
    </source>
</evidence>
<proteinExistence type="predicted"/>
<name>A0ABT7SJY8_9CELL</name>
<reference evidence="1 2" key="1">
    <citation type="submission" date="2023-06" db="EMBL/GenBank/DDBJ databases">
        <title>Cellulomonas sp. MW4 Whole genome sequence.</title>
        <authorList>
            <person name="Park S."/>
        </authorList>
    </citation>
    <scope>NUCLEOTIDE SEQUENCE [LARGE SCALE GENOMIC DNA]</scope>
    <source>
        <strain evidence="1 2">MW4</strain>
    </source>
</reference>
<organism evidence="1 2">
    <name type="scientific">Cellulomonas alba</name>
    <dbReference type="NCBI Taxonomy" id="3053467"/>
    <lineage>
        <taxon>Bacteria</taxon>
        <taxon>Bacillati</taxon>
        <taxon>Actinomycetota</taxon>
        <taxon>Actinomycetes</taxon>
        <taxon>Micrococcales</taxon>
        <taxon>Cellulomonadaceae</taxon>
        <taxon>Cellulomonas</taxon>
    </lineage>
</organism>
<dbReference type="RefSeq" id="WP_289455899.1">
    <property type="nucleotide sequence ID" value="NZ_JAUCGQ010000002.1"/>
</dbReference>
<dbReference type="Proteomes" id="UP001529338">
    <property type="component" value="Unassembled WGS sequence"/>
</dbReference>
<evidence type="ECO:0000313" key="1">
    <source>
        <dbReference type="EMBL" id="MDM7855869.1"/>
    </source>
</evidence>
<comment type="caution">
    <text evidence="1">The sequence shown here is derived from an EMBL/GenBank/DDBJ whole genome shotgun (WGS) entry which is preliminary data.</text>
</comment>
<keyword evidence="2" id="KW-1185">Reference proteome</keyword>
<sequence length="164" mass="17311">MTSSYQSYLHTPSAVLSDGIVIVPLWSVTQMSIEETYSLPQIGGTSRKAAVASHDDTISMTAVLLGAERFAWKLALENLAESSRRGTALQKLTQGAVGGLILVTAATIRTDLAVQSLGITLSAARRDTLDVTLRMAHLPRPGSLAKLLDIASVGVGALTDLLPR</sequence>